<sequence>MVSASTDGPGLLEAPSARIRRVTIRRAISHKAQLHNEIRRVAVLVLPVISLALVVAGWDIAVRLELFSARLLPSPGAVVAAARQMYLEGTLLTDASASFRRVRRASPPASNTSMVRPLSRARIAWMMTIRS</sequence>
<accession>A0A4R8S4D9</accession>
<keyword evidence="1" id="KW-0812">Transmembrane</keyword>
<protein>
    <submittedName>
        <fullName evidence="2">Uncharacterized protein</fullName>
    </submittedName>
</protein>
<feature type="transmembrane region" description="Helical" evidence="1">
    <location>
        <begin position="41"/>
        <end position="62"/>
    </location>
</feature>
<comment type="caution">
    <text evidence="2">The sequence shown here is derived from an EMBL/GenBank/DDBJ whole genome shotgun (WGS) entry which is preliminary data.</text>
</comment>
<dbReference type="EMBL" id="PECH01000004">
    <property type="protein sequence ID" value="TDZ85756.1"/>
    <property type="molecule type" value="Genomic_DNA"/>
</dbReference>
<name>A0A4R8S4D9_9MYCO</name>
<reference evidence="2 3" key="1">
    <citation type="journal article" date="2019" name="Sci. Rep.">
        <title>Extended insight into the Mycobacterium chelonae-abscessus complex through whole genome sequencing of Mycobacterium salmoniphilum outbreak and Mycobacterium salmoniphilum-like strains.</title>
        <authorList>
            <person name="Behra P.R.K."/>
            <person name="Das S."/>
            <person name="Pettersson B.M.F."/>
            <person name="Shirreff L."/>
            <person name="DuCote T."/>
            <person name="Jacobsson K.G."/>
            <person name="Ennis D.G."/>
            <person name="Kirsebom L.A."/>
        </authorList>
    </citation>
    <scope>NUCLEOTIDE SEQUENCE [LARGE SCALE GENOMIC DNA]</scope>
    <source>
        <strain evidence="2 3">DE 4585</strain>
    </source>
</reference>
<keyword evidence="1" id="KW-0472">Membrane</keyword>
<dbReference type="Proteomes" id="UP000295117">
    <property type="component" value="Unassembled WGS sequence"/>
</dbReference>
<evidence type="ECO:0000256" key="1">
    <source>
        <dbReference type="SAM" id="Phobius"/>
    </source>
</evidence>
<gene>
    <name evidence="2" type="ORF">DE4585_01075</name>
</gene>
<organism evidence="2 3">
    <name type="scientific">Mycobacteroides salmoniphilum</name>
    <dbReference type="NCBI Taxonomy" id="404941"/>
    <lineage>
        <taxon>Bacteria</taxon>
        <taxon>Bacillati</taxon>
        <taxon>Actinomycetota</taxon>
        <taxon>Actinomycetes</taxon>
        <taxon>Mycobacteriales</taxon>
        <taxon>Mycobacteriaceae</taxon>
        <taxon>Mycobacteroides</taxon>
    </lineage>
</organism>
<proteinExistence type="predicted"/>
<evidence type="ECO:0000313" key="3">
    <source>
        <dbReference type="Proteomes" id="UP000295117"/>
    </source>
</evidence>
<evidence type="ECO:0000313" key="2">
    <source>
        <dbReference type="EMBL" id="TDZ85756.1"/>
    </source>
</evidence>
<dbReference type="AlphaFoldDB" id="A0A4R8S4D9"/>
<keyword evidence="1" id="KW-1133">Transmembrane helix</keyword>